<reference evidence="9" key="1">
    <citation type="journal article" date="2023" name="Mol. Phylogenet. Evol.">
        <title>Genome-scale phylogeny and comparative genomics of the fungal order Sordariales.</title>
        <authorList>
            <person name="Hensen N."/>
            <person name="Bonometti L."/>
            <person name="Westerberg I."/>
            <person name="Brannstrom I.O."/>
            <person name="Guillou S."/>
            <person name="Cros-Aarteil S."/>
            <person name="Calhoun S."/>
            <person name="Haridas S."/>
            <person name="Kuo A."/>
            <person name="Mondo S."/>
            <person name="Pangilinan J."/>
            <person name="Riley R."/>
            <person name="LaButti K."/>
            <person name="Andreopoulos B."/>
            <person name="Lipzen A."/>
            <person name="Chen C."/>
            <person name="Yan M."/>
            <person name="Daum C."/>
            <person name="Ng V."/>
            <person name="Clum A."/>
            <person name="Steindorff A."/>
            <person name="Ohm R.A."/>
            <person name="Martin F."/>
            <person name="Silar P."/>
            <person name="Natvig D.O."/>
            <person name="Lalanne C."/>
            <person name="Gautier V."/>
            <person name="Ament-Velasquez S.L."/>
            <person name="Kruys A."/>
            <person name="Hutchinson M.I."/>
            <person name="Powell A.J."/>
            <person name="Barry K."/>
            <person name="Miller A.N."/>
            <person name="Grigoriev I.V."/>
            <person name="Debuchy R."/>
            <person name="Gladieux P."/>
            <person name="Hiltunen Thoren M."/>
            <person name="Johannesson H."/>
        </authorList>
    </citation>
    <scope>NUCLEOTIDE SEQUENCE [LARGE SCALE GENOMIC DNA]</scope>
    <source>
        <strain evidence="9">CBS 284.82</strain>
    </source>
</reference>
<evidence type="ECO:0000256" key="4">
    <source>
        <dbReference type="ARBA" id="ARBA00023163"/>
    </source>
</evidence>
<dbReference type="AlphaFoldDB" id="A0AAN6P9F5"/>
<dbReference type="GO" id="GO:0008270">
    <property type="term" value="F:zinc ion binding"/>
    <property type="evidence" value="ECO:0007669"/>
    <property type="project" value="InterPro"/>
</dbReference>
<feature type="compositionally biased region" description="Polar residues" evidence="6">
    <location>
        <begin position="557"/>
        <end position="567"/>
    </location>
</feature>
<accession>A0AAN6P9F5</accession>
<dbReference type="InterPro" id="IPR051089">
    <property type="entry name" value="prtT"/>
</dbReference>
<gene>
    <name evidence="8" type="ORF">C8A01DRAFT_18978</name>
</gene>
<organism evidence="8 9">
    <name type="scientific">Parachaetomium inaequale</name>
    <dbReference type="NCBI Taxonomy" id="2588326"/>
    <lineage>
        <taxon>Eukaryota</taxon>
        <taxon>Fungi</taxon>
        <taxon>Dikarya</taxon>
        <taxon>Ascomycota</taxon>
        <taxon>Pezizomycotina</taxon>
        <taxon>Sordariomycetes</taxon>
        <taxon>Sordariomycetidae</taxon>
        <taxon>Sordariales</taxon>
        <taxon>Chaetomiaceae</taxon>
        <taxon>Parachaetomium</taxon>
    </lineage>
</organism>
<feature type="compositionally biased region" description="Polar residues" evidence="6">
    <location>
        <begin position="87"/>
        <end position="101"/>
    </location>
</feature>
<dbReference type="InterPro" id="IPR036864">
    <property type="entry name" value="Zn2-C6_fun-type_DNA-bd_sf"/>
</dbReference>
<dbReference type="Gene3D" id="4.10.240.10">
    <property type="entry name" value="Zn(2)-C6 fungal-type DNA-binding domain"/>
    <property type="match status" value="1"/>
</dbReference>
<feature type="region of interest" description="Disordered" evidence="6">
    <location>
        <begin position="529"/>
        <end position="569"/>
    </location>
</feature>
<evidence type="ECO:0000259" key="7">
    <source>
        <dbReference type="PROSITE" id="PS00463"/>
    </source>
</evidence>
<sequence length="737" mass="81184">MLPAAGSPQPAHSRTGDHPRWGAACTECASAKTKCLRSNPAPGSKCDRCQRLAKDCAKRSPKARKKRQSKPPRIAQVEERLNSLIRQLQSSSNESPVTDNSVPDPRTIAAPRGRIDPTSTTTSPPFQDNCGAQTEPLAANLEDFPHRGPTLIPQTYNCHGPIRCICRPAPGKAAPGPLDSDDALLRIYREELMPTYPFVIISKRMTASALQATRPFLMACIRMVASFRSLRSMQGQMYQLMAYISDHMLIQSERSLDLLSGIVVILSWHNYHCFFHSQLQNLTSLAMTLAAELGLKRPPSWQERTRLMVVNLGVVKERTNEERRLLLAVWHLSSCVSVGFQQLDPMIFSPYVQQCLRELEQAGELDSDAYLVQLVKMQHLSQRIAYLNGCYEVDMGSENIAKAPTSGYIFALQAELDELQRNMPRSLRDHKLIIMQMNTVRLRLHEPPPVDATLLTSLSKSFTTSSPLSPASSPLDAFYRSHAALKQWFDNFLAFPVSSYYCVPLPVSINMIYAIIVLSRWAKLSGPGPIPDLPPTPQPRDPSGSYNNPAHDPPTPARSTLNDSPSSEGADHLAAAMAMLRIKLATQPGLRLDVNGVMGALCDRLEQAGAALAARGAGGADPEARERNIWVLKATKLRIAQFKLQKWAKAVAEEGHDDGCEDDDGSDDDDYAMGVGSEKGIEMPDQEGYTTGVTGGQTVDVGMSMTGQLYEGMDPFPWTEGWGDWGFTFDSNGTFTQ</sequence>
<evidence type="ECO:0000256" key="1">
    <source>
        <dbReference type="ARBA" id="ARBA00004123"/>
    </source>
</evidence>
<evidence type="ECO:0000256" key="3">
    <source>
        <dbReference type="ARBA" id="ARBA00023125"/>
    </source>
</evidence>
<evidence type="ECO:0000313" key="9">
    <source>
        <dbReference type="Proteomes" id="UP001303115"/>
    </source>
</evidence>
<feature type="compositionally biased region" description="Polar residues" evidence="6">
    <location>
        <begin position="117"/>
        <end position="130"/>
    </location>
</feature>
<dbReference type="PANTHER" id="PTHR31845:SF10">
    <property type="entry name" value="ZN(II)2CYS6 TRANSCRIPTION FACTOR (EUROFUNG)"/>
    <property type="match status" value="1"/>
</dbReference>
<keyword evidence="3" id="KW-0238">DNA-binding</keyword>
<dbReference type="PROSITE" id="PS00463">
    <property type="entry name" value="ZN2_CY6_FUNGAL_1"/>
    <property type="match status" value="1"/>
</dbReference>
<feature type="domain" description="Zn(2)-C6 fungal-type" evidence="7">
    <location>
        <begin position="24"/>
        <end position="56"/>
    </location>
</feature>
<comment type="subcellular location">
    <subcellularLocation>
        <location evidence="1">Nucleus</location>
    </subcellularLocation>
</comment>
<evidence type="ECO:0000256" key="5">
    <source>
        <dbReference type="ARBA" id="ARBA00023242"/>
    </source>
</evidence>
<keyword evidence="5" id="KW-0539">Nucleus</keyword>
<dbReference type="GO" id="GO:0000976">
    <property type="term" value="F:transcription cis-regulatory region binding"/>
    <property type="evidence" value="ECO:0007669"/>
    <property type="project" value="TreeGrafter"/>
</dbReference>
<protein>
    <recommendedName>
        <fullName evidence="7">Zn(2)-C6 fungal-type domain-containing protein</fullName>
    </recommendedName>
</protein>
<dbReference type="InterPro" id="IPR001138">
    <property type="entry name" value="Zn2Cys6_DnaBD"/>
</dbReference>
<dbReference type="Proteomes" id="UP001303115">
    <property type="component" value="Unassembled WGS sequence"/>
</dbReference>
<dbReference type="EMBL" id="MU854491">
    <property type="protein sequence ID" value="KAK4034173.1"/>
    <property type="molecule type" value="Genomic_DNA"/>
</dbReference>
<name>A0AAN6P9F5_9PEZI</name>
<evidence type="ECO:0000256" key="2">
    <source>
        <dbReference type="ARBA" id="ARBA00023015"/>
    </source>
</evidence>
<dbReference type="PANTHER" id="PTHR31845">
    <property type="entry name" value="FINGER DOMAIN PROTEIN, PUTATIVE-RELATED"/>
    <property type="match status" value="1"/>
</dbReference>
<proteinExistence type="predicted"/>
<keyword evidence="4" id="KW-0804">Transcription</keyword>
<keyword evidence="2" id="KW-0805">Transcription regulation</keyword>
<dbReference type="CDD" id="cd12148">
    <property type="entry name" value="fungal_TF_MHR"/>
    <property type="match status" value="1"/>
</dbReference>
<evidence type="ECO:0000256" key="6">
    <source>
        <dbReference type="SAM" id="MobiDB-lite"/>
    </source>
</evidence>
<comment type="caution">
    <text evidence="8">The sequence shown here is derived from an EMBL/GenBank/DDBJ whole genome shotgun (WGS) entry which is preliminary data.</text>
</comment>
<feature type="region of interest" description="Disordered" evidence="6">
    <location>
        <begin position="87"/>
        <end position="130"/>
    </location>
</feature>
<keyword evidence="9" id="KW-1185">Reference proteome</keyword>
<dbReference type="GO" id="GO:0000981">
    <property type="term" value="F:DNA-binding transcription factor activity, RNA polymerase II-specific"/>
    <property type="evidence" value="ECO:0007669"/>
    <property type="project" value="InterPro"/>
</dbReference>
<evidence type="ECO:0000313" key="8">
    <source>
        <dbReference type="EMBL" id="KAK4034173.1"/>
    </source>
</evidence>
<feature type="compositionally biased region" description="Pro residues" evidence="6">
    <location>
        <begin position="529"/>
        <end position="540"/>
    </location>
</feature>
<dbReference type="GO" id="GO:0005634">
    <property type="term" value="C:nucleus"/>
    <property type="evidence" value="ECO:0007669"/>
    <property type="project" value="UniProtKB-SubCell"/>
</dbReference>
<feature type="region of interest" description="Disordered" evidence="6">
    <location>
        <begin position="1"/>
        <end position="22"/>
    </location>
</feature>